<dbReference type="EMBL" id="JAKOGI010000076">
    <property type="protein sequence ID" value="KAJ8445588.1"/>
    <property type="molecule type" value="Genomic_DNA"/>
</dbReference>
<dbReference type="Pfam" id="PF14392">
    <property type="entry name" value="zf-CCHC_4"/>
    <property type="match status" value="1"/>
</dbReference>
<dbReference type="InterPro" id="IPR025836">
    <property type="entry name" value="Zn_knuckle_CX2CX4HX4C"/>
</dbReference>
<dbReference type="PANTHER" id="PTHR31286:SF178">
    <property type="entry name" value="DUF4283 DOMAIN-CONTAINING PROTEIN"/>
    <property type="match status" value="1"/>
</dbReference>
<keyword evidence="3" id="KW-1185">Reference proteome</keyword>
<name>A0A9Q1QK38_9CARY</name>
<dbReference type="PANTHER" id="PTHR31286">
    <property type="entry name" value="GLYCINE-RICH CELL WALL STRUCTURAL PROTEIN 1.8-LIKE"/>
    <property type="match status" value="1"/>
</dbReference>
<comment type="caution">
    <text evidence="2">The sequence shown here is derived from an EMBL/GenBank/DDBJ whole genome shotgun (WGS) entry which is preliminary data.</text>
</comment>
<protein>
    <recommendedName>
        <fullName evidence="1">Zinc knuckle CX2CX4HX4C domain-containing protein</fullName>
    </recommendedName>
</protein>
<sequence>MASGLEDAWNRLKLTEEEEVEICGEEDVENVWKLAKGLVTQDLDKNLFSFQFFSLADKMFVLNEGPWAFDGHLLLRKEIMGTEQPMNVTFDSARFWVKAYGVPPLKQTSAFAQFIAAQLGTFYACTCDEPNLYCETDKSMNFQVDIDISKPLRREVRMVVKGKSIWIDLGYVKLPDFCYGCGRLGHVLPGYDCVDSKMEEEKLQYGDWLRASLVKSKRRNADAEKLEEKKLFMAFQKKKGCAKGKDQADLPGNLGSKLHTNNRTLVDDATEIPARNEVCKRKKSDCDIPALIDKGKCIGEQVKKSIHAISKAKVAVQSCPQQSVVHASTVGDSAIPGQERTGLRGLLQSVKLSLVFLPKTKLSSMEMRRVSDRVLSIQGRELQGLFVDSRGSSGGLALLWTKEVQVTFAISVTSPY</sequence>
<dbReference type="AlphaFoldDB" id="A0A9Q1QK38"/>
<dbReference type="Proteomes" id="UP001153076">
    <property type="component" value="Unassembled WGS sequence"/>
</dbReference>
<dbReference type="InterPro" id="IPR040256">
    <property type="entry name" value="At4g02000-like"/>
</dbReference>
<organism evidence="2 3">
    <name type="scientific">Carnegiea gigantea</name>
    <dbReference type="NCBI Taxonomy" id="171969"/>
    <lineage>
        <taxon>Eukaryota</taxon>
        <taxon>Viridiplantae</taxon>
        <taxon>Streptophyta</taxon>
        <taxon>Embryophyta</taxon>
        <taxon>Tracheophyta</taxon>
        <taxon>Spermatophyta</taxon>
        <taxon>Magnoliopsida</taxon>
        <taxon>eudicotyledons</taxon>
        <taxon>Gunneridae</taxon>
        <taxon>Pentapetalae</taxon>
        <taxon>Caryophyllales</taxon>
        <taxon>Cactineae</taxon>
        <taxon>Cactaceae</taxon>
        <taxon>Cactoideae</taxon>
        <taxon>Echinocereeae</taxon>
        <taxon>Carnegiea</taxon>
    </lineage>
</organism>
<proteinExistence type="predicted"/>
<reference evidence="2" key="1">
    <citation type="submission" date="2022-04" db="EMBL/GenBank/DDBJ databases">
        <title>Carnegiea gigantea Genome sequencing and assembly v2.</title>
        <authorList>
            <person name="Copetti D."/>
            <person name="Sanderson M.J."/>
            <person name="Burquez A."/>
            <person name="Wojciechowski M.F."/>
        </authorList>
    </citation>
    <scope>NUCLEOTIDE SEQUENCE</scope>
    <source>
        <strain evidence="2">SGP5-SGP5p</strain>
        <tissue evidence="2">Aerial part</tissue>
    </source>
</reference>
<dbReference type="OrthoDB" id="1939268at2759"/>
<evidence type="ECO:0000259" key="1">
    <source>
        <dbReference type="Pfam" id="PF14392"/>
    </source>
</evidence>
<evidence type="ECO:0000313" key="2">
    <source>
        <dbReference type="EMBL" id="KAJ8445588.1"/>
    </source>
</evidence>
<feature type="domain" description="Zinc knuckle CX2CX4HX4C" evidence="1">
    <location>
        <begin position="146"/>
        <end position="187"/>
    </location>
</feature>
<evidence type="ECO:0000313" key="3">
    <source>
        <dbReference type="Proteomes" id="UP001153076"/>
    </source>
</evidence>
<gene>
    <name evidence="2" type="ORF">Cgig2_012476</name>
</gene>
<accession>A0A9Q1QK38</accession>